<dbReference type="Pfam" id="PF00390">
    <property type="entry name" value="malic"/>
    <property type="match status" value="1"/>
</dbReference>
<dbReference type="Proteomes" id="UP000494365">
    <property type="component" value="Unassembled WGS sequence"/>
</dbReference>
<evidence type="ECO:0000256" key="5">
    <source>
        <dbReference type="PIRSR" id="PIRSR000106-1"/>
    </source>
</evidence>
<dbReference type="InterPro" id="IPR037062">
    <property type="entry name" value="Malic_N_dom_sf"/>
</dbReference>
<dbReference type="GO" id="GO:0046872">
    <property type="term" value="F:metal ion binding"/>
    <property type="evidence" value="ECO:0007669"/>
    <property type="project" value="UniProtKB-KW"/>
</dbReference>
<dbReference type="GO" id="GO:0004473">
    <property type="term" value="F:malate dehydrogenase (decarboxylating) (NADP+) activity"/>
    <property type="evidence" value="ECO:0007669"/>
    <property type="project" value="TreeGrafter"/>
</dbReference>
<dbReference type="SUPFAM" id="SSF51735">
    <property type="entry name" value="NAD(P)-binding Rossmann-fold domains"/>
    <property type="match status" value="1"/>
</dbReference>
<comment type="cofactor">
    <cofactor evidence="7">
        <name>Mg(2+)</name>
        <dbReference type="ChEBI" id="CHEBI:18420"/>
    </cofactor>
    <cofactor evidence="7">
        <name>Mn(2+)</name>
        <dbReference type="ChEBI" id="CHEBI:29035"/>
    </cofactor>
    <text evidence="7">Divalent metal cations. Prefers magnesium or manganese.</text>
</comment>
<dbReference type="InterPro" id="IPR012302">
    <property type="entry name" value="Malic_NAD-bd"/>
</dbReference>
<evidence type="ECO:0000313" key="12">
    <source>
        <dbReference type="Proteomes" id="UP000494365"/>
    </source>
</evidence>
<dbReference type="FunFam" id="3.40.50.720:FF:000182">
    <property type="entry name" value="NAD-dependent malic enzyme"/>
    <property type="match status" value="1"/>
</dbReference>
<dbReference type="InterPro" id="IPR036291">
    <property type="entry name" value="NAD(P)-bd_dom_sf"/>
</dbReference>
<dbReference type="RefSeq" id="WP_175151369.1">
    <property type="nucleotide sequence ID" value="NZ_CADIKK010000020.1"/>
</dbReference>
<feature type="active site" description="Proton donor" evidence="5">
    <location>
        <position position="110"/>
    </location>
</feature>
<dbReference type="EC" id="1.1.1.38" evidence="11"/>
<feature type="binding site" evidence="6">
    <location>
        <position position="163"/>
    </location>
    <ligand>
        <name>(S)-malate</name>
        <dbReference type="ChEBI" id="CHEBI:15589"/>
    </ligand>
</feature>
<dbReference type="PANTHER" id="PTHR23406:SF90">
    <property type="entry name" value="MALIC ENZYME-RELATED"/>
    <property type="match status" value="1"/>
</dbReference>
<evidence type="ECO:0000256" key="1">
    <source>
        <dbReference type="ARBA" id="ARBA00001936"/>
    </source>
</evidence>
<keyword evidence="3 7" id="KW-0479">Metal-binding</keyword>
<reference evidence="11 12" key="1">
    <citation type="submission" date="2020-04" db="EMBL/GenBank/DDBJ databases">
        <authorList>
            <person name="De Canck E."/>
        </authorList>
    </citation>
    <scope>NUCLEOTIDE SEQUENCE [LARGE SCALE GENOMIC DNA]</scope>
    <source>
        <strain evidence="11 12">LMG 28614</strain>
    </source>
</reference>
<dbReference type="GO" id="GO:0051287">
    <property type="term" value="F:NAD binding"/>
    <property type="evidence" value="ECO:0007669"/>
    <property type="project" value="InterPro"/>
</dbReference>
<name>A0A6S7BM22_9BURK</name>
<sequence>MTDFLPNASADRSIRRAAADLRGTALLRDPHANKSTAFNSAERQQLGLVGLLPEKIETEEAQIQRVLRQIDLKTSDLERYIYLSALLDTNETLYYRVLMSDPKRFIPLVYTPTVGEACENFGHILRRPRGMYLPISRKGRLKEILRNWPVSDVRFIVVTDGERILGLGDLGVNGMGIPIGKLSLYTACAGVPPEVTLPITLDVGTNNESLLADDLYLGLRQRRVTGAEYDEFIEEFVTAVQEVFPRACIQFEDFAFAHAEPILTRYRDRVCCFNDDIQGTAGVALAGILAALRVTGGSLADQRFLFLGGGTAGTGIAGLLAKAMMEAGVSAEDAFGACWLYDKEGLIHAGRTDLADFQKPFAHVHEPIGDFVGAIETLRPTAIIGVSAAAKAFNQPVVEAMARVNERPIIFPYSNPTSRSECTAEEAYTWSDGRAVFASGSPFAPVQYNGRTYTPGQGNNVYIFPALGMAIYATEARRVTDEMLIIAARALAAQVSQDDLDAGLIYPPQSRIFRTSLAVAREIARFIFDQGLAGVPRPVNLDAFMAAKAYQPSYVPA</sequence>
<evidence type="ECO:0000256" key="2">
    <source>
        <dbReference type="ARBA" id="ARBA00008785"/>
    </source>
</evidence>
<evidence type="ECO:0000256" key="6">
    <source>
        <dbReference type="PIRSR" id="PIRSR000106-2"/>
    </source>
</evidence>
<dbReference type="SUPFAM" id="SSF53223">
    <property type="entry name" value="Aminoacid dehydrogenase-like, N-terminal domain"/>
    <property type="match status" value="1"/>
</dbReference>
<dbReference type="InterPro" id="IPR046346">
    <property type="entry name" value="Aminoacid_DH-like_N_sf"/>
</dbReference>
<gene>
    <name evidence="11" type="primary">maeA_2</name>
    <name evidence="11" type="ORF">LMG28614_04243</name>
</gene>
<dbReference type="GO" id="GO:0006108">
    <property type="term" value="P:malate metabolic process"/>
    <property type="evidence" value="ECO:0007669"/>
    <property type="project" value="TreeGrafter"/>
</dbReference>
<feature type="domain" description="Malic enzyme N-terminal" evidence="10">
    <location>
        <begin position="87"/>
        <end position="267"/>
    </location>
</feature>
<evidence type="ECO:0000259" key="10">
    <source>
        <dbReference type="SMART" id="SM01274"/>
    </source>
</evidence>
<dbReference type="SMART" id="SM01274">
    <property type="entry name" value="malic"/>
    <property type="match status" value="1"/>
</dbReference>
<evidence type="ECO:0000313" key="11">
    <source>
        <dbReference type="EMBL" id="CAB3795859.1"/>
    </source>
</evidence>
<organism evidence="11 12">
    <name type="scientific">Paraburkholderia ultramafica</name>
    <dbReference type="NCBI Taxonomy" id="1544867"/>
    <lineage>
        <taxon>Bacteria</taxon>
        <taxon>Pseudomonadati</taxon>
        <taxon>Pseudomonadota</taxon>
        <taxon>Betaproteobacteria</taxon>
        <taxon>Burkholderiales</taxon>
        <taxon>Burkholderiaceae</taxon>
        <taxon>Paraburkholderia</taxon>
    </lineage>
</organism>
<evidence type="ECO:0000256" key="4">
    <source>
        <dbReference type="ARBA" id="ARBA00023002"/>
    </source>
</evidence>
<feature type="binding site" evidence="6">
    <location>
        <position position="459"/>
    </location>
    <ligand>
        <name>(S)-malate</name>
        <dbReference type="ChEBI" id="CHEBI:15589"/>
    </ligand>
</feature>
<evidence type="ECO:0000256" key="3">
    <source>
        <dbReference type="ARBA" id="ARBA00022723"/>
    </source>
</evidence>
<feature type="binding site" evidence="6">
    <location>
        <position position="415"/>
    </location>
    <ligand>
        <name>(S)-malate</name>
        <dbReference type="ChEBI" id="CHEBI:15589"/>
    </ligand>
</feature>
<dbReference type="PIRSF" id="PIRSF000106">
    <property type="entry name" value="ME"/>
    <property type="match status" value="1"/>
</dbReference>
<proteinExistence type="inferred from homology"/>
<feature type="domain" description="Malic enzyme NAD-binding" evidence="9">
    <location>
        <begin position="277"/>
        <end position="528"/>
    </location>
</feature>
<dbReference type="PROSITE" id="PS00331">
    <property type="entry name" value="MALIC_ENZYMES"/>
    <property type="match status" value="1"/>
</dbReference>
<dbReference type="PRINTS" id="PR00072">
    <property type="entry name" value="MALOXRDTASE"/>
</dbReference>
<feature type="binding site" evidence="7">
    <location>
        <position position="253"/>
    </location>
    <ligand>
        <name>a divalent metal cation</name>
        <dbReference type="ChEBI" id="CHEBI:60240"/>
    </ligand>
</feature>
<dbReference type="InterPro" id="IPR001891">
    <property type="entry name" value="Malic_OxRdtase"/>
</dbReference>
<dbReference type="Gene3D" id="3.40.50.10380">
    <property type="entry name" value="Malic enzyme, N-terminal domain"/>
    <property type="match status" value="1"/>
</dbReference>
<comment type="cofactor">
    <cofactor evidence="1">
        <name>Mn(2+)</name>
        <dbReference type="ChEBI" id="CHEBI:29035"/>
    </cofactor>
</comment>
<dbReference type="AlphaFoldDB" id="A0A6S7BM22"/>
<dbReference type="Pfam" id="PF03949">
    <property type="entry name" value="Malic_M"/>
    <property type="match status" value="1"/>
</dbReference>
<feature type="binding site" evidence="7">
    <location>
        <position position="276"/>
    </location>
    <ligand>
        <name>a divalent metal cation</name>
        <dbReference type="ChEBI" id="CHEBI:60240"/>
    </ligand>
</feature>
<feature type="active site" description="Proton acceptor" evidence="5">
    <location>
        <position position="181"/>
    </location>
</feature>
<protein>
    <submittedName>
        <fullName evidence="11">NAD-dependent malic enzyme</fullName>
        <ecNumber evidence="11">1.1.1.38</ecNumber>
    </submittedName>
</protein>
<dbReference type="InterPro" id="IPR015884">
    <property type="entry name" value="Malic_enzyme_CS"/>
</dbReference>
<evidence type="ECO:0000259" key="9">
    <source>
        <dbReference type="SMART" id="SM00919"/>
    </source>
</evidence>
<evidence type="ECO:0000256" key="8">
    <source>
        <dbReference type="RuleBase" id="RU003427"/>
    </source>
</evidence>
<dbReference type="SMART" id="SM00919">
    <property type="entry name" value="Malic_M"/>
    <property type="match status" value="1"/>
</dbReference>
<feature type="binding site" evidence="7">
    <location>
        <position position="252"/>
    </location>
    <ligand>
        <name>a divalent metal cation</name>
        <dbReference type="ChEBI" id="CHEBI:60240"/>
    </ligand>
</feature>
<keyword evidence="12" id="KW-1185">Reference proteome</keyword>
<keyword evidence="4 11" id="KW-0560">Oxidoreductase</keyword>
<accession>A0A6S7BM22</accession>
<dbReference type="NCBIfam" id="NF010052">
    <property type="entry name" value="PRK13529.1"/>
    <property type="match status" value="1"/>
</dbReference>
<dbReference type="PANTHER" id="PTHR23406">
    <property type="entry name" value="MALIC ENZYME-RELATED"/>
    <property type="match status" value="1"/>
</dbReference>
<dbReference type="InterPro" id="IPR012301">
    <property type="entry name" value="Malic_N_dom"/>
</dbReference>
<comment type="similarity">
    <text evidence="2 8">Belongs to the malic enzymes family.</text>
</comment>
<evidence type="ECO:0000256" key="7">
    <source>
        <dbReference type="PIRSR" id="PIRSR000106-3"/>
    </source>
</evidence>
<dbReference type="EMBL" id="CADIKK010000020">
    <property type="protein sequence ID" value="CAB3795859.1"/>
    <property type="molecule type" value="Genomic_DNA"/>
</dbReference>
<dbReference type="Gene3D" id="3.40.50.720">
    <property type="entry name" value="NAD(P)-binding Rossmann-like Domain"/>
    <property type="match status" value="1"/>
</dbReference>